<sequence>SNIVRIIFNTDIFRIPITGKNHFNIYNANTLIFYSENGTTFDFRNSVQSSFTFHLNTNQVNVVFQNITFTNFGNYELKSIEMFFLNFKDYSDNYTIEFDNCIFKDSIGTILQSNIKCTKHIQTTPQLIFNKCKFSALDQILEVVHEKDDSFKKSYECFSILFKDCFFENLKFIGEVDFANLEFNN</sequence>
<dbReference type="OrthoDB" id="10562557at2759"/>
<organism evidence="1 2">
    <name type="scientific">Piromyces finnis</name>
    <dbReference type="NCBI Taxonomy" id="1754191"/>
    <lineage>
        <taxon>Eukaryota</taxon>
        <taxon>Fungi</taxon>
        <taxon>Fungi incertae sedis</taxon>
        <taxon>Chytridiomycota</taxon>
        <taxon>Chytridiomycota incertae sedis</taxon>
        <taxon>Neocallimastigomycetes</taxon>
        <taxon>Neocallimastigales</taxon>
        <taxon>Neocallimastigaceae</taxon>
        <taxon>Piromyces</taxon>
    </lineage>
</organism>
<feature type="non-terminal residue" evidence="1">
    <location>
        <position position="1"/>
    </location>
</feature>
<name>A0A1Y1VGN6_9FUNG</name>
<dbReference type="EMBL" id="MCFH01000008">
    <property type="protein sequence ID" value="ORX55897.1"/>
    <property type="molecule type" value="Genomic_DNA"/>
</dbReference>
<protein>
    <recommendedName>
        <fullName evidence="3">Pentapeptide repeat-containing protein</fullName>
    </recommendedName>
</protein>
<reference evidence="1 2" key="2">
    <citation type="submission" date="2016-08" db="EMBL/GenBank/DDBJ databases">
        <title>Pervasive Adenine N6-methylation of Active Genes in Fungi.</title>
        <authorList>
            <consortium name="DOE Joint Genome Institute"/>
            <person name="Mondo S.J."/>
            <person name="Dannebaum R.O."/>
            <person name="Kuo R.C."/>
            <person name="Labutti K."/>
            <person name="Haridas S."/>
            <person name="Kuo A."/>
            <person name="Salamov A."/>
            <person name="Ahrendt S.R."/>
            <person name="Lipzen A."/>
            <person name="Sullivan W."/>
            <person name="Andreopoulos W.B."/>
            <person name="Clum A."/>
            <person name="Lindquist E."/>
            <person name="Daum C."/>
            <person name="Ramamoorthy G.K."/>
            <person name="Gryganskyi A."/>
            <person name="Culley D."/>
            <person name="Magnuson J.K."/>
            <person name="James T.Y."/>
            <person name="O'Malley M.A."/>
            <person name="Stajich J.E."/>
            <person name="Spatafora J.W."/>
            <person name="Visel A."/>
            <person name="Grigoriev I.V."/>
        </authorList>
    </citation>
    <scope>NUCLEOTIDE SEQUENCE [LARGE SCALE GENOMIC DNA]</scope>
    <source>
        <strain evidence="2">finn</strain>
    </source>
</reference>
<dbReference type="Proteomes" id="UP000193719">
    <property type="component" value="Unassembled WGS sequence"/>
</dbReference>
<proteinExistence type="predicted"/>
<evidence type="ECO:0000313" key="2">
    <source>
        <dbReference type="Proteomes" id="UP000193719"/>
    </source>
</evidence>
<gene>
    <name evidence="1" type="ORF">BCR36DRAFT_235212</name>
</gene>
<keyword evidence="2" id="KW-1185">Reference proteome</keyword>
<comment type="caution">
    <text evidence="1">The sequence shown here is derived from an EMBL/GenBank/DDBJ whole genome shotgun (WGS) entry which is preliminary data.</text>
</comment>
<reference evidence="1 2" key="1">
    <citation type="submission" date="2016-08" db="EMBL/GenBank/DDBJ databases">
        <title>Genomes of anaerobic fungi encode conserved fungal cellulosomes for biomass hydrolysis.</title>
        <authorList>
            <consortium name="DOE Joint Genome Institute"/>
            <person name="Haitjema C.H."/>
            <person name="Gilmore S.P."/>
            <person name="Henske J.K."/>
            <person name="Solomon K.V."/>
            <person name="De Groot R."/>
            <person name="Kuo A."/>
            <person name="Mondo S.J."/>
            <person name="Salamov A.A."/>
            <person name="Labutti K."/>
            <person name="Zhao Z."/>
            <person name="Chiniquy J."/>
            <person name="Barry K."/>
            <person name="Brewer H.M."/>
            <person name="Purvine S.O."/>
            <person name="Wright A.T."/>
            <person name="Boxma B."/>
            <person name="Van Alen T."/>
            <person name="Hackstein J.H."/>
            <person name="Baker S.E."/>
            <person name="Grigoriev I.V."/>
            <person name="O'Malley M.A."/>
        </authorList>
    </citation>
    <scope>NUCLEOTIDE SEQUENCE [LARGE SCALE GENOMIC DNA]</scope>
    <source>
        <strain evidence="2">finn</strain>
    </source>
</reference>
<accession>A0A1Y1VGN6</accession>
<evidence type="ECO:0000313" key="1">
    <source>
        <dbReference type="EMBL" id="ORX55897.1"/>
    </source>
</evidence>
<dbReference type="AlphaFoldDB" id="A0A1Y1VGN6"/>
<evidence type="ECO:0008006" key="3">
    <source>
        <dbReference type="Google" id="ProtNLM"/>
    </source>
</evidence>
<feature type="non-terminal residue" evidence="1">
    <location>
        <position position="185"/>
    </location>
</feature>